<accession>A0A0D2FIS1</accession>
<dbReference type="OrthoDB" id="3592035at2759"/>
<dbReference type="HOGENOM" id="CLU_897746_0_0_1"/>
<dbReference type="Pfam" id="PF07632">
    <property type="entry name" value="Sde182_NH-like"/>
    <property type="match status" value="2"/>
</dbReference>
<evidence type="ECO:0000259" key="2">
    <source>
        <dbReference type="Pfam" id="PF07632"/>
    </source>
</evidence>
<dbReference type="GO" id="GO:0016799">
    <property type="term" value="F:hydrolase activity, hydrolyzing N-glycosyl compounds"/>
    <property type="evidence" value="ECO:0007669"/>
    <property type="project" value="InterPro"/>
</dbReference>
<dbReference type="VEuPathDB" id="FungiDB:Z518_07846"/>
<feature type="domain" description="Cellulose-binding Sde182 nucleoside hydrolase-like" evidence="2">
    <location>
        <begin position="46"/>
        <end position="164"/>
    </location>
</feature>
<gene>
    <name evidence="3" type="ORF">Z518_07846</name>
</gene>
<dbReference type="EMBL" id="KN847480">
    <property type="protein sequence ID" value="KIX01907.1"/>
    <property type="molecule type" value="Genomic_DNA"/>
</dbReference>
<sequence length="353" mass="39288">MRISFVLSLMALPAAWAAAQPQSTSNSAGENDLSQLYYIPNNQKPRVFVCTDILNEPDDQESVVRYLLYSNQFNTRALCTTTSTWLRNSTHPEAVQHIVNAYRTVVNNLNQHVHPQNQYAPADIMTSLITSGPTVYGKAALEQPLSDGASLLIERLQESEDPLWDDTGEWIRNGWPDIFWIASIHTFGNYDLATWQGMWTGLPDMVQKVSQPWIGQNIQVGPLGAVYPSRNVGAESDTPSFLCLIQNGLGDRDHPGYGSWGGRYGPINIGGVRWADTEDTFYYVQEGKNETSNKATVARWRDHFQNDIATRMQWTLSPSFADGVHPPVPRINGTAGPAPIRMIVTPGSQVVRL</sequence>
<keyword evidence="4" id="KW-1185">Reference proteome</keyword>
<dbReference type="Gene3D" id="3.90.245.10">
    <property type="entry name" value="Ribonucleoside hydrolase-like"/>
    <property type="match status" value="2"/>
</dbReference>
<dbReference type="InterPro" id="IPR036452">
    <property type="entry name" value="Ribo_hydro-like"/>
</dbReference>
<proteinExistence type="predicted"/>
<feature type="signal peptide" evidence="1">
    <location>
        <begin position="1"/>
        <end position="19"/>
    </location>
</feature>
<reference evidence="3 4" key="1">
    <citation type="submission" date="2015-01" db="EMBL/GenBank/DDBJ databases">
        <title>The Genome Sequence of Rhinocladiella mackenzie CBS 650.93.</title>
        <authorList>
            <consortium name="The Broad Institute Genomics Platform"/>
            <person name="Cuomo C."/>
            <person name="de Hoog S."/>
            <person name="Gorbushina A."/>
            <person name="Stielow B."/>
            <person name="Teixiera M."/>
            <person name="Abouelleil A."/>
            <person name="Chapman S.B."/>
            <person name="Priest M."/>
            <person name="Young S.K."/>
            <person name="Wortman J."/>
            <person name="Nusbaum C."/>
            <person name="Birren B."/>
        </authorList>
    </citation>
    <scope>NUCLEOTIDE SEQUENCE [LARGE SCALE GENOMIC DNA]</scope>
    <source>
        <strain evidence="3 4">CBS 650.93</strain>
    </source>
</reference>
<dbReference type="AlphaFoldDB" id="A0A0D2FIS1"/>
<dbReference type="InterPro" id="IPR011483">
    <property type="entry name" value="Sde182_NH-like"/>
</dbReference>
<dbReference type="RefSeq" id="XP_013269043.1">
    <property type="nucleotide sequence ID" value="XM_013413589.1"/>
</dbReference>
<dbReference type="GeneID" id="25295917"/>
<feature type="chain" id="PRO_5002257691" evidence="1">
    <location>
        <begin position="20"/>
        <end position="353"/>
    </location>
</feature>
<dbReference type="Proteomes" id="UP000053617">
    <property type="component" value="Unassembled WGS sequence"/>
</dbReference>
<protein>
    <submittedName>
        <fullName evidence="3">Rhinocladiella mackenziei CBS 650.93 unplaced genomic scaffold supercont1.6, whole genome shotgun sequence</fullName>
    </submittedName>
</protein>
<keyword evidence="1" id="KW-0732">Signal</keyword>
<dbReference type="STRING" id="1442369.A0A0D2FIS1"/>
<evidence type="ECO:0000313" key="4">
    <source>
        <dbReference type="Proteomes" id="UP000053617"/>
    </source>
</evidence>
<feature type="domain" description="Cellulose-binding Sde182 nucleoside hydrolase-like" evidence="2">
    <location>
        <begin position="165"/>
        <end position="264"/>
    </location>
</feature>
<organism evidence="3 4">
    <name type="scientific">Rhinocladiella mackenziei CBS 650.93</name>
    <dbReference type="NCBI Taxonomy" id="1442369"/>
    <lineage>
        <taxon>Eukaryota</taxon>
        <taxon>Fungi</taxon>
        <taxon>Dikarya</taxon>
        <taxon>Ascomycota</taxon>
        <taxon>Pezizomycotina</taxon>
        <taxon>Eurotiomycetes</taxon>
        <taxon>Chaetothyriomycetidae</taxon>
        <taxon>Chaetothyriales</taxon>
        <taxon>Herpotrichiellaceae</taxon>
        <taxon>Rhinocladiella</taxon>
    </lineage>
</organism>
<name>A0A0D2FIS1_9EURO</name>
<evidence type="ECO:0000313" key="3">
    <source>
        <dbReference type="EMBL" id="KIX01907.1"/>
    </source>
</evidence>
<evidence type="ECO:0000256" key="1">
    <source>
        <dbReference type="SAM" id="SignalP"/>
    </source>
</evidence>